<feature type="transmembrane region" description="Helical" evidence="1">
    <location>
        <begin position="130"/>
        <end position="159"/>
    </location>
</feature>
<keyword evidence="1" id="KW-0812">Transmembrane</keyword>
<accession>A0A6G5QJX9</accession>
<reference evidence="2 3" key="1">
    <citation type="submission" date="2016-07" db="EMBL/GenBank/DDBJ databases">
        <title>Comparative genomics of the Campylobacter concisus group.</title>
        <authorList>
            <person name="Miller W.G."/>
            <person name="Yee E."/>
            <person name="Chapman M.H."/>
            <person name="Huynh S."/>
            <person name="Bono J.L."/>
            <person name="On S.L.W."/>
            <person name="StLeger J."/>
            <person name="Foster G."/>
            <person name="Parker C.T."/>
        </authorList>
    </citation>
    <scope>NUCLEOTIDE SEQUENCE [LARGE SCALE GENOMIC DNA]</scope>
    <source>
        <strain evidence="2 3">ATCC 33238</strain>
    </source>
</reference>
<name>A0A6G5QJX9_CAMRE</name>
<evidence type="ECO:0000313" key="3">
    <source>
        <dbReference type="Proteomes" id="UP000502377"/>
    </source>
</evidence>
<evidence type="ECO:0000313" key="2">
    <source>
        <dbReference type="EMBL" id="QCD45961.1"/>
    </source>
</evidence>
<keyword evidence="1" id="KW-1133">Transmembrane helix</keyword>
<keyword evidence="1" id="KW-0472">Membrane</keyword>
<feature type="transmembrane region" description="Helical" evidence="1">
    <location>
        <begin position="20"/>
        <end position="37"/>
    </location>
</feature>
<dbReference type="KEGG" id="crx:CRECT_0262"/>
<dbReference type="Proteomes" id="UP000502377">
    <property type="component" value="Chromosome"/>
</dbReference>
<dbReference type="AlphaFoldDB" id="A0A6G5QJX9"/>
<evidence type="ECO:0000256" key="1">
    <source>
        <dbReference type="SAM" id="Phobius"/>
    </source>
</evidence>
<proteinExistence type="predicted"/>
<organism evidence="2 3">
    <name type="scientific">Campylobacter rectus</name>
    <name type="common">Wolinella recta</name>
    <dbReference type="NCBI Taxonomy" id="203"/>
    <lineage>
        <taxon>Bacteria</taxon>
        <taxon>Pseudomonadati</taxon>
        <taxon>Campylobacterota</taxon>
        <taxon>Epsilonproteobacteria</taxon>
        <taxon>Campylobacterales</taxon>
        <taxon>Campylobacteraceae</taxon>
        <taxon>Campylobacter</taxon>
    </lineage>
</organism>
<dbReference type="EMBL" id="CP012543">
    <property type="protein sequence ID" value="QCD45961.1"/>
    <property type="molecule type" value="Genomic_DNA"/>
</dbReference>
<gene>
    <name evidence="2" type="ORF">CRECT_0262</name>
</gene>
<protein>
    <submittedName>
        <fullName evidence="2">Putative membrane protein</fullName>
    </submittedName>
</protein>
<sequence>MPALPAIASRLILSQSGAKFIKFCVGLVAFDILYFALFKKLIIANRLYICVFAFLKAHHLKLSFKIYNSRFCRTRFVCLRLFNVLFGCGMLPSDFEALCGSATMMVLLAYKNLKLGKITASKKGSLLVCVLAASCAFCGGLLDATVAGFALAACFYGCLDRVNSPPSS</sequence>